<evidence type="ECO:0000313" key="2">
    <source>
        <dbReference type="Proteomes" id="UP000663851"/>
    </source>
</evidence>
<feature type="non-terminal residue" evidence="1">
    <location>
        <position position="1"/>
    </location>
</feature>
<proteinExistence type="predicted"/>
<protein>
    <submittedName>
        <fullName evidence="1">Uncharacterized protein</fullName>
    </submittedName>
</protein>
<organism evidence="1 2">
    <name type="scientific">Rotaria socialis</name>
    <dbReference type="NCBI Taxonomy" id="392032"/>
    <lineage>
        <taxon>Eukaryota</taxon>
        <taxon>Metazoa</taxon>
        <taxon>Spiralia</taxon>
        <taxon>Gnathifera</taxon>
        <taxon>Rotifera</taxon>
        <taxon>Eurotatoria</taxon>
        <taxon>Bdelloidea</taxon>
        <taxon>Philodinida</taxon>
        <taxon>Philodinidae</taxon>
        <taxon>Rotaria</taxon>
    </lineage>
</organism>
<name>A0A820YGZ7_9BILA</name>
<dbReference type="Proteomes" id="UP000663851">
    <property type="component" value="Unassembled WGS sequence"/>
</dbReference>
<dbReference type="AlphaFoldDB" id="A0A820YGZ7"/>
<reference evidence="1" key="1">
    <citation type="submission" date="2021-02" db="EMBL/GenBank/DDBJ databases">
        <authorList>
            <person name="Nowell W R."/>
        </authorList>
    </citation>
    <scope>NUCLEOTIDE SEQUENCE</scope>
</reference>
<comment type="caution">
    <text evidence="1">The sequence shown here is derived from an EMBL/GenBank/DDBJ whole genome shotgun (WGS) entry which is preliminary data.</text>
</comment>
<dbReference type="EMBL" id="CAJOBO010005737">
    <property type="protein sequence ID" value="CAF4549951.1"/>
    <property type="molecule type" value="Genomic_DNA"/>
</dbReference>
<evidence type="ECO:0000313" key="1">
    <source>
        <dbReference type="EMBL" id="CAF4549951.1"/>
    </source>
</evidence>
<gene>
    <name evidence="1" type="ORF">HFQ381_LOCUS30820</name>
</gene>
<accession>A0A820YGZ7</accession>
<sequence length="132" mass="14632">ETSLKLCDELRSNLILKTGGTESVQMILHQKLVCGICQETLTIDLPISSKTNTPLVEDQCVVINIGTELPDTTRNVRLGSTELGLLATIGLQIIHIYKKPCVVILSTDSNEIILMSALKYTTCYLLSLWHYI</sequence>